<protein>
    <submittedName>
        <fullName evidence="3">Glycosyltransferase family 4 protein</fullName>
    </submittedName>
</protein>
<proteinExistence type="predicted"/>
<evidence type="ECO:0000313" key="4">
    <source>
        <dbReference type="Proteomes" id="UP000823619"/>
    </source>
</evidence>
<dbReference type="CDD" id="cd03809">
    <property type="entry name" value="GT4_MtfB-like"/>
    <property type="match status" value="1"/>
</dbReference>
<feature type="domain" description="Glycosyl transferase family 1" evidence="2">
    <location>
        <begin position="165"/>
        <end position="280"/>
    </location>
</feature>
<name>A0A9D9EGH7_9BACT</name>
<dbReference type="GO" id="GO:0009103">
    <property type="term" value="P:lipopolysaccharide biosynthetic process"/>
    <property type="evidence" value="ECO:0007669"/>
    <property type="project" value="TreeGrafter"/>
</dbReference>
<dbReference type="Gene3D" id="3.40.50.2000">
    <property type="entry name" value="Glycogen Phosphorylase B"/>
    <property type="match status" value="2"/>
</dbReference>
<dbReference type="EMBL" id="JADIMO010000030">
    <property type="protein sequence ID" value="MBO8444564.1"/>
    <property type="molecule type" value="Genomic_DNA"/>
</dbReference>
<evidence type="ECO:0000256" key="1">
    <source>
        <dbReference type="ARBA" id="ARBA00022679"/>
    </source>
</evidence>
<sequence>MKFPNTGLYHFCLNLGNALLNACDDNGIRLVFCLPEEAEGIFGQGAEQVIFRKSDKKLFPYWRFRGGIWHVPFQFPKIYPAFKTKVQTIHDLNFLYEEPEDRQKMFLRDMQELVDKAERIVTISEYSRQDIFRHLDTGKKRVDVIYNGCNIYEGPLERPEYVPEMPFLYSVGTLMEKKNFHVLPCLLKGNSYEMVISGLRFPYEKQIMESAAACGVTDRVHLTGPVPESHKWWYMRHCLAFMFPSIAEGFGLPALEAMSCGKPVFLSRHTSLPEIGGNKAFYFNYGFEPEQMRKEFREGMEKYESGAVTPEEIMRHALSFSWENAAMQYINIYRSLQ</sequence>
<accession>A0A9D9EGH7</accession>
<dbReference type="PANTHER" id="PTHR46401:SF2">
    <property type="entry name" value="GLYCOSYLTRANSFERASE WBBK-RELATED"/>
    <property type="match status" value="1"/>
</dbReference>
<reference evidence="3" key="2">
    <citation type="journal article" date="2021" name="PeerJ">
        <title>Extensive microbial diversity within the chicken gut microbiome revealed by metagenomics and culture.</title>
        <authorList>
            <person name="Gilroy R."/>
            <person name="Ravi A."/>
            <person name="Getino M."/>
            <person name="Pursley I."/>
            <person name="Horton D.L."/>
            <person name="Alikhan N.F."/>
            <person name="Baker D."/>
            <person name="Gharbi K."/>
            <person name="Hall N."/>
            <person name="Watson M."/>
            <person name="Adriaenssens E.M."/>
            <person name="Foster-Nyarko E."/>
            <person name="Jarju S."/>
            <person name="Secka A."/>
            <person name="Antonio M."/>
            <person name="Oren A."/>
            <person name="Chaudhuri R.R."/>
            <person name="La Ragione R."/>
            <person name="Hildebrand F."/>
            <person name="Pallen M.J."/>
        </authorList>
    </citation>
    <scope>NUCLEOTIDE SEQUENCE</scope>
    <source>
        <strain evidence="3">D5-748</strain>
    </source>
</reference>
<organism evidence="3 4">
    <name type="scientific">Candidatus Cryptobacteroides merdavium</name>
    <dbReference type="NCBI Taxonomy" id="2840769"/>
    <lineage>
        <taxon>Bacteria</taxon>
        <taxon>Pseudomonadati</taxon>
        <taxon>Bacteroidota</taxon>
        <taxon>Bacteroidia</taxon>
        <taxon>Bacteroidales</taxon>
        <taxon>Candidatus Cryptobacteroides</taxon>
    </lineage>
</organism>
<evidence type="ECO:0000259" key="2">
    <source>
        <dbReference type="Pfam" id="PF00534"/>
    </source>
</evidence>
<gene>
    <name evidence="3" type="ORF">IAC23_02560</name>
</gene>
<dbReference type="PANTHER" id="PTHR46401">
    <property type="entry name" value="GLYCOSYLTRANSFERASE WBBK-RELATED"/>
    <property type="match status" value="1"/>
</dbReference>
<comment type="caution">
    <text evidence="3">The sequence shown here is derived from an EMBL/GenBank/DDBJ whole genome shotgun (WGS) entry which is preliminary data.</text>
</comment>
<dbReference type="AlphaFoldDB" id="A0A9D9EGH7"/>
<dbReference type="Proteomes" id="UP000823619">
    <property type="component" value="Unassembled WGS sequence"/>
</dbReference>
<dbReference type="InterPro" id="IPR001296">
    <property type="entry name" value="Glyco_trans_1"/>
</dbReference>
<dbReference type="GO" id="GO:0016757">
    <property type="term" value="F:glycosyltransferase activity"/>
    <property type="evidence" value="ECO:0007669"/>
    <property type="project" value="InterPro"/>
</dbReference>
<keyword evidence="1" id="KW-0808">Transferase</keyword>
<dbReference type="Pfam" id="PF00534">
    <property type="entry name" value="Glycos_transf_1"/>
    <property type="match status" value="1"/>
</dbReference>
<dbReference type="SUPFAM" id="SSF53756">
    <property type="entry name" value="UDP-Glycosyltransferase/glycogen phosphorylase"/>
    <property type="match status" value="1"/>
</dbReference>
<evidence type="ECO:0000313" key="3">
    <source>
        <dbReference type="EMBL" id="MBO8444564.1"/>
    </source>
</evidence>
<reference evidence="3" key="1">
    <citation type="submission" date="2020-10" db="EMBL/GenBank/DDBJ databases">
        <authorList>
            <person name="Gilroy R."/>
        </authorList>
    </citation>
    <scope>NUCLEOTIDE SEQUENCE</scope>
    <source>
        <strain evidence="3">D5-748</strain>
    </source>
</reference>